<feature type="transmembrane region" description="Helical" evidence="1">
    <location>
        <begin position="29"/>
        <end position="46"/>
    </location>
</feature>
<organism evidence="2 3">
    <name type="scientific">Phytohabitans aurantiacus</name>
    <dbReference type="NCBI Taxonomy" id="3016789"/>
    <lineage>
        <taxon>Bacteria</taxon>
        <taxon>Bacillati</taxon>
        <taxon>Actinomycetota</taxon>
        <taxon>Actinomycetes</taxon>
        <taxon>Micromonosporales</taxon>
        <taxon>Micromonosporaceae</taxon>
    </lineage>
</organism>
<evidence type="ECO:0000313" key="3">
    <source>
        <dbReference type="Proteomes" id="UP001144280"/>
    </source>
</evidence>
<feature type="transmembrane region" description="Helical" evidence="1">
    <location>
        <begin position="76"/>
        <end position="95"/>
    </location>
</feature>
<keyword evidence="3" id="KW-1185">Reference proteome</keyword>
<keyword evidence="1" id="KW-0472">Membrane</keyword>
<feature type="transmembrane region" description="Helical" evidence="1">
    <location>
        <begin position="7"/>
        <end position="23"/>
    </location>
</feature>
<dbReference type="EMBL" id="BSDI01000047">
    <property type="protein sequence ID" value="GLI01628.1"/>
    <property type="molecule type" value="Genomic_DNA"/>
</dbReference>
<dbReference type="Proteomes" id="UP001144280">
    <property type="component" value="Unassembled WGS sequence"/>
</dbReference>
<feature type="transmembrane region" description="Helical" evidence="1">
    <location>
        <begin position="161"/>
        <end position="181"/>
    </location>
</feature>
<keyword evidence="1" id="KW-1133">Transmembrane helix</keyword>
<evidence type="ECO:0000313" key="2">
    <source>
        <dbReference type="EMBL" id="GLI01628.1"/>
    </source>
</evidence>
<proteinExistence type="predicted"/>
<feature type="transmembrane region" description="Helical" evidence="1">
    <location>
        <begin position="131"/>
        <end position="149"/>
    </location>
</feature>
<protein>
    <submittedName>
        <fullName evidence="2">Uncharacterized protein</fullName>
    </submittedName>
</protein>
<comment type="caution">
    <text evidence="2">The sequence shown here is derived from an EMBL/GenBank/DDBJ whole genome shotgun (WGS) entry which is preliminary data.</text>
</comment>
<feature type="transmembrane region" description="Helical" evidence="1">
    <location>
        <begin position="107"/>
        <end position="125"/>
    </location>
</feature>
<evidence type="ECO:0000256" key="1">
    <source>
        <dbReference type="SAM" id="Phobius"/>
    </source>
</evidence>
<feature type="transmembrane region" description="Helical" evidence="1">
    <location>
        <begin position="53"/>
        <end position="70"/>
    </location>
</feature>
<keyword evidence="1" id="KW-0812">Transmembrane</keyword>
<accession>A0ABQ5R4Z9</accession>
<sequence length="183" mass="19355">MNRWPTALALVSAAGGILVLVLLDRDAELFGPLVAMMAAIYLMAYAIGRPVSVWVALIVLSTLNSVFQVLDDRDALGVHPGVAMAIVLVLTWLWTVARRRYADSGTFSLQTLGMVGFGAVTLVAAAVEPRAAVALAGVGFLAHGAWDAYHYRVNKVVHRTYAEFCGVVDLVTGTALLVAAATS</sequence>
<reference evidence="2" key="1">
    <citation type="submission" date="2022-12" db="EMBL/GenBank/DDBJ databases">
        <title>New Phytohabitans aurantiacus sp. RD004123 nov., an actinomycete isolated from soil.</title>
        <authorList>
            <person name="Triningsih D.W."/>
            <person name="Harunari E."/>
            <person name="Igarashi Y."/>
        </authorList>
    </citation>
    <scope>NUCLEOTIDE SEQUENCE</scope>
    <source>
        <strain evidence="2">RD004123</strain>
    </source>
</reference>
<name>A0ABQ5R4Z9_9ACTN</name>
<gene>
    <name evidence="2" type="ORF">Pa4123_69040</name>
</gene>